<evidence type="ECO:0000313" key="2">
    <source>
        <dbReference type="Proteomes" id="UP001064489"/>
    </source>
</evidence>
<dbReference type="Proteomes" id="UP001064489">
    <property type="component" value="Chromosome 2"/>
</dbReference>
<reference evidence="1" key="1">
    <citation type="journal article" date="2022" name="Plant J.">
        <title>Strategies of tolerance reflected in two North American maple genomes.</title>
        <authorList>
            <person name="McEvoy S.L."/>
            <person name="Sezen U.U."/>
            <person name="Trouern-Trend A."/>
            <person name="McMahon S.M."/>
            <person name="Schaberg P.G."/>
            <person name="Yang J."/>
            <person name="Wegrzyn J.L."/>
            <person name="Swenson N.G."/>
        </authorList>
    </citation>
    <scope>NUCLEOTIDE SEQUENCE</scope>
    <source>
        <strain evidence="1">91603</strain>
    </source>
</reference>
<dbReference type="AlphaFoldDB" id="A0AAD5NHP7"/>
<dbReference type="EMBL" id="JAJSOW010000106">
    <property type="protein sequence ID" value="KAI9159969.1"/>
    <property type="molecule type" value="Genomic_DNA"/>
</dbReference>
<keyword evidence="2" id="KW-1185">Reference proteome</keyword>
<sequence length="119" mass="14080">MKDFPRASNQINDLCRDDKSRRNSFELDNSKENSLHALVKLDVSWNNANNLFQWLYDQLRKKDAKCCSSQSIKCWRHDLKDCKIDGFIPYVDVDDFDIDDLTKKLPKIPFAVLKFHLDR</sequence>
<reference evidence="1" key="2">
    <citation type="submission" date="2023-02" db="EMBL/GenBank/DDBJ databases">
        <authorList>
            <person name="Swenson N.G."/>
            <person name="Wegrzyn J.L."/>
            <person name="Mcevoy S.L."/>
        </authorList>
    </citation>
    <scope>NUCLEOTIDE SEQUENCE</scope>
    <source>
        <strain evidence="1">91603</strain>
        <tissue evidence="1">Leaf</tissue>
    </source>
</reference>
<evidence type="ECO:0000313" key="1">
    <source>
        <dbReference type="EMBL" id="KAI9159969.1"/>
    </source>
</evidence>
<gene>
    <name evidence="1" type="ORF">LWI28_003863</name>
</gene>
<organism evidence="1 2">
    <name type="scientific">Acer negundo</name>
    <name type="common">Box elder</name>
    <dbReference type="NCBI Taxonomy" id="4023"/>
    <lineage>
        <taxon>Eukaryota</taxon>
        <taxon>Viridiplantae</taxon>
        <taxon>Streptophyta</taxon>
        <taxon>Embryophyta</taxon>
        <taxon>Tracheophyta</taxon>
        <taxon>Spermatophyta</taxon>
        <taxon>Magnoliopsida</taxon>
        <taxon>eudicotyledons</taxon>
        <taxon>Gunneridae</taxon>
        <taxon>Pentapetalae</taxon>
        <taxon>rosids</taxon>
        <taxon>malvids</taxon>
        <taxon>Sapindales</taxon>
        <taxon>Sapindaceae</taxon>
        <taxon>Hippocastanoideae</taxon>
        <taxon>Acereae</taxon>
        <taxon>Acer</taxon>
    </lineage>
</organism>
<comment type="caution">
    <text evidence="1">The sequence shown here is derived from an EMBL/GenBank/DDBJ whole genome shotgun (WGS) entry which is preliminary data.</text>
</comment>
<name>A0AAD5NHP7_ACENE</name>
<protein>
    <submittedName>
        <fullName evidence="1">Uncharacterized protein</fullName>
    </submittedName>
</protein>
<proteinExistence type="predicted"/>
<accession>A0AAD5NHP7</accession>